<organism evidence="2 3">
    <name type="scientific">Candidatus Iainarchaeum sp</name>
    <dbReference type="NCBI Taxonomy" id="3101447"/>
    <lineage>
        <taxon>Archaea</taxon>
        <taxon>Candidatus Iainarchaeota</taxon>
        <taxon>Candidatus Iainarchaeia</taxon>
        <taxon>Candidatus Iainarchaeales</taxon>
        <taxon>Candidatus Iainarchaeaceae</taxon>
        <taxon>Candidatus Iainarchaeum</taxon>
    </lineage>
</organism>
<comment type="caution">
    <text evidence="2">The sequence shown here is derived from an EMBL/GenBank/DDBJ whole genome shotgun (WGS) entry which is preliminary data.</text>
</comment>
<feature type="domain" description="NIF system FeS cluster assembly NifU N-terminal" evidence="1">
    <location>
        <begin position="5"/>
        <end position="126"/>
    </location>
</feature>
<dbReference type="Proteomes" id="UP000678237">
    <property type="component" value="Unassembled WGS sequence"/>
</dbReference>
<dbReference type="GO" id="GO:0016226">
    <property type="term" value="P:iron-sulfur cluster assembly"/>
    <property type="evidence" value="ECO:0007669"/>
    <property type="project" value="InterPro"/>
</dbReference>
<dbReference type="GO" id="GO:0051536">
    <property type="term" value="F:iron-sulfur cluster binding"/>
    <property type="evidence" value="ECO:0007669"/>
    <property type="project" value="InterPro"/>
</dbReference>
<evidence type="ECO:0000259" key="1">
    <source>
        <dbReference type="Pfam" id="PF01592"/>
    </source>
</evidence>
<proteinExistence type="predicted"/>
<accession>A0A8T4L7D5</accession>
<name>A0A8T4L7D5_9ARCH</name>
<sequence length="137" mass="15018">MKDIYSEVILDLYRNPVNFGSLEKPDLHLAGGNPLCGDEVAFDVRFDAETGKVAEIRFNGQGCAISRAAESLVTELVKGKSPEEITHLTPADLFEVLGNIIETRVKCALLGLHVLKEGMRAYRNDPQQTHVVAGIKI</sequence>
<reference evidence="2" key="1">
    <citation type="submission" date="2021-03" db="EMBL/GenBank/DDBJ databases">
        <authorList>
            <person name="Jaffe A."/>
        </authorList>
    </citation>
    <scope>NUCLEOTIDE SEQUENCE</scope>
    <source>
        <strain evidence="2">RIFCSPLOWO2_01_FULL_58_19</strain>
    </source>
</reference>
<dbReference type="GO" id="GO:0005506">
    <property type="term" value="F:iron ion binding"/>
    <property type="evidence" value="ECO:0007669"/>
    <property type="project" value="InterPro"/>
</dbReference>
<evidence type="ECO:0000313" key="2">
    <source>
        <dbReference type="EMBL" id="MBS3063188.1"/>
    </source>
</evidence>
<dbReference type="SUPFAM" id="SSF82649">
    <property type="entry name" value="SufE/NifU"/>
    <property type="match status" value="1"/>
</dbReference>
<evidence type="ECO:0000313" key="3">
    <source>
        <dbReference type="Proteomes" id="UP000678237"/>
    </source>
</evidence>
<dbReference type="Gene3D" id="3.90.1010.10">
    <property type="match status" value="1"/>
</dbReference>
<dbReference type="AlphaFoldDB" id="A0A8T4L7D5"/>
<protein>
    <submittedName>
        <fullName evidence="2">Iron-sulfur cluster assembly scaffold protein</fullName>
    </submittedName>
</protein>
<dbReference type="Pfam" id="PF01592">
    <property type="entry name" value="NifU_N"/>
    <property type="match status" value="1"/>
</dbReference>
<dbReference type="EMBL" id="JAGVWE010000004">
    <property type="protein sequence ID" value="MBS3063188.1"/>
    <property type="molecule type" value="Genomic_DNA"/>
</dbReference>
<gene>
    <name evidence="2" type="ORF">J4203_04900</name>
</gene>
<dbReference type="CDD" id="cd06664">
    <property type="entry name" value="IscU_like"/>
    <property type="match status" value="1"/>
</dbReference>
<dbReference type="InterPro" id="IPR002871">
    <property type="entry name" value="NIF_FeS_clus_asmbl_NifU_N"/>
</dbReference>
<dbReference type="PANTHER" id="PTHR10093">
    <property type="entry name" value="IRON-SULFUR CLUSTER ASSEMBLY ENZYME NIFU HOMOLOG"/>
    <property type="match status" value="1"/>
</dbReference>
<reference evidence="2" key="2">
    <citation type="submission" date="2021-05" db="EMBL/GenBank/DDBJ databases">
        <title>Protein family content uncovers lineage relationships and bacterial pathway maintenance mechanisms in DPANN archaea.</title>
        <authorList>
            <person name="Castelle C.J."/>
            <person name="Meheust R."/>
            <person name="Jaffe A.L."/>
            <person name="Seitz K."/>
            <person name="Gong X."/>
            <person name="Baker B.J."/>
            <person name="Banfield J.F."/>
        </authorList>
    </citation>
    <scope>NUCLEOTIDE SEQUENCE</scope>
    <source>
        <strain evidence="2">RIFCSPLOWO2_01_FULL_58_19</strain>
    </source>
</reference>